<evidence type="ECO:0000313" key="2">
    <source>
        <dbReference type="EMBL" id="WQF79009.1"/>
    </source>
</evidence>
<proteinExistence type="predicted"/>
<protein>
    <submittedName>
        <fullName evidence="2">Uncharacterized protein</fullName>
    </submittedName>
</protein>
<evidence type="ECO:0000256" key="1">
    <source>
        <dbReference type="SAM" id="MobiDB-lite"/>
    </source>
</evidence>
<dbReference type="GeneID" id="87940526"/>
<feature type="region of interest" description="Disordered" evidence="1">
    <location>
        <begin position="34"/>
        <end position="55"/>
    </location>
</feature>
<gene>
    <name evidence="2" type="ORF">CDEST_04023</name>
</gene>
<dbReference type="RefSeq" id="XP_062776233.1">
    <property type="nucleotide sequence ID" value="XM_062920182.1"/>
</dbReference>
<organism evidence="2 3">
    <name type="scientific">Colletotrichum destructivum</name>
    <dbReference type="NCBI Taxonomy" id="34406"/>
    <lineage>
        <taxon>Eukaryota</taxon>
        <taxon>Fungi</taxon>
        <taxon>Dikarya</taxon>
        <taxon>Ascomycota</taxon>
        <taxon>Pezizomycotina</taxon>
        <taxon>Sordariomycetes</taxon>
        <taxon>Hypocreomycetidae</taxon>
        <taxon>Glomerellales</taxon>
        <taxon>Glomerellaceae</taxon>
        <taxon>Colletotrichum</taxon>
        <taxon>Colletotrichum destructivum species complex</taxon>
    </lineage>
</organism>
<dbReference type="Proteomes" id="UP001322277">
    <property type="component" value="Chromosome 2"/>
</dbReference>
<sequence>MAMQAVVSDPTVGIKSSVSVQDYLQMAMRQGNRRTKAINVDQGTHTTLHGRQPTKVQRRSRVSCLASLILSALIDQARTRFRHA</sequence>
<name>A0AAX4I6I8_9PEZI</name>
<accession>A0AAX4I6I8</accession>
<reference evidence="3" key="1">
    <citation type="journal article" date="2023" name="bioRxiv">
        <title>Complete genome of the Medicago anthracnose fungus, Colletotrichum destructivum, reveals a mini-chromosome-like region within a core chromosome.</title>
        <authorList>
            <person name="Lapalu N."/>
            <person name="Simon A."/>
            <person name="Lu A."/>
            <person name="Plaumann P.-L."/>
            <person name="Amselem J."/>
            <person name="Pigne S."/>
            <person name="Auger A."/>
            <person name="Koch C."/>
            <person name="Dallery J.-F."/>
            <person name="O'Connell R.J."/>
        </authorList>
    </citation>
    <scope>NUCLEOTIDE SEQUENCE [LARGE SCALE GENOMIC DNA]</scope>
    <source>
        <strain evidence="3">CBS 520.97</strain>
    </source>
</reference>
<evidence type="ECO:0000313" key="3">
    <source>
        <dbReference type="Proteomes" id="UP001322277"/>
    </source>
</evidence>
<keyword evidence="3" id="KW-1185">Reference proteome</keyword>
<dbReference type="EMBL" id="CP137306">
    <property type="protein sequence ID" value="WQF79009.1"/>
    <property type="molecule type" value="Genomic_DNA"/>
</dbReference>
<dbReference type="AlphaFoldDB" id="A0AAX4I6I8"/>
<dbReference type="KEGG" id="cdet:87940526"/>